<dbReference type="AlphaFoldDB" id="A0A4P6UPR4"/>
<dbReference type="PANTHER" id="PTHR42933:SF1">
    <property type="entry name" value="SITE-SPECIFIC DNA-METHYLTRANSFERASE (ADENINE-SPECIFIC)"/>
    <property type="match status" value="1"/>
</dbReference>
<dbReference type="Proteomes" id="UP000291151">
    <property type="component" value="Chromosome"/>
</dbReference>
<dbReference type="GO" id="GO:0008170">
    <property type="term" value="F:N-methyltransferase activity"/>
    <property type="evidence" value="ECO:0007669"/>
    <property type="project" value="InterPro"/>
</dbReference>
<dbReference type="InterPro" id="IPR003356">
    <property type="entry name" value="DNA_methylase_A-5"/>
</dbReference>
<dbReference type="GO" id="GO:0009007">
    <property type="term" value="F:site-specific DNA-methyltransferase (adenine-specific) activity"/>
    <property type="evidence" value="ECO:0007669"/>
    <property type="project" value="UniProtKB-EC"/>
</dbReference>
<feature type="domain" description="DNA methylase adenine-specific" evidence="7">
    <location>
        <begin position="223"/>
        <end position="447"/>
    </location>
</feature>
<dbReference type="InterPro" id="IPR051537">
    <property type="entry name" value="DNA_Adenine_Mtase"/>
</dbReference>
<dbReference type="GO" id="GO:0003677">
    <property type="term" value="F:DNA binding"/>
    <property type="evidence" value="ECO:0007669"/>
    <property type="project" value="InterPro"/>
</dbReference>
<dbReference type="InterPro" id="IPR029063">
    <property type="entry name" value="SAM-dependent_MTases_sf"/>
</dbReference>
<dbReference type="Gene3D" id="3.40.50.150">
    <property type="entry name" value="Vaccinia Virus protein VP39"/>
    <property type="match status" value="1"/>
</dbReference>
<keyword evidence="2" id="KW-0489">Methyltransferase</keyword>
<dbReference type="PANTHER" id="PTHR42933">
    <property type="entry name" value="SLR6095 PROTEIN"/>
    <property type="match status" value="1"/>
</dbReference>
<comment type="catalytic activity">
    <reaction evidence="6">
        <text>a 2'-deoxyadenosine in DNA + S-adenosyl-L-methionine = an N(6)-methyl-2'-deoxyadenosine in DNA + S-adenosyl-L-homocysteine + H(+)</text>
        <dbReference type="Rhea" id="RHEA:15197"/>
        <dbReference type="Rhea" id="RHEA-COMP:12418"/>
        <dbReference type="Rhea" id="RHEA-COMP:12419"/>
        <dbReference type="ChEBI" id="CHEBI:15378"/>
        <dbReference type="ChEBI" id="CHEBI:57856"/>
        <dbReference type="ChEBI" id="CHEBI:59789"/>
        <dbReference type="ChEBI" id="CHEBI:90615"/>
        <dbReference type="ChEBI" id="CHEBI:90616"/>
        <dbReference type="EC" id="2.1.1.72"/>
    </reaction>
</comment>
<sequence length="466" mass="53390">MARYFESELEHKVAEDLKRKGIAVVRKAATIGRKNIDMIGYTINNEGKLEPQVIVEVKRFLSMDAQRQLMDYAEVCATPFALLATPEKYIWFETKTFLQIDEPQFTNERTFVDNDEEIEKLLWGLFDLLRGNFSISEEIEILLYSLLIRAYLHEQNAMGKWSEISTSEEYHNLLVKAFEYFKIDEGYERKQIPENIVQSIVWNLNVLPPIHPIYSRISLNILEKKRDIGLYVTPSSVRNLFACLVKSLNLTNVRALDMSAGYGAITFEIMRECDISSLTAYEIDRRASSYLKIISVISGYSNLTVYSEDVLQANEELKNDSYGLVLVDPPLLKIQGDTDSYKMFHVTQKGTRKRIDASELFIEKAINSVEAGGYVVALVPEGVLFSKPSQITREFIKEKMIIEAIISLPPHSLKPYSAVKVSLLVMRKKLEENEKAKELFLAKPDSIEQFEEVVEGFKTWRTGGKI</sequence>
<evidence type="ECO:0000256" key="6">
    <source>
        <dbReference type="ARBA" id="ARBA00047942"/>
    </source>
</evidence>
<organism evidence="8 9">
    <name type="scientific">Ureibacillus thermophilus</name>
    <dbReference type="NCBI Taxonomy" id="367743"/>
    <lineage>
        <taxon>Bacteria</taxon>
        <taxon>Bacillati</taxon>
        <taxon>Bacillota</taxon>
        <taxon>Bacilli</taxon>
        <taxon>Bacillales</taxon>
        <taxon>Caryophanaceae</taxon>
        <taxon>Ureibacillus</taxon>
    </lineage>
</organism>
<evidence type="ECO:0000256" key="1">
    <source>
        <dbReference type="ARBA" id="ARBA00011900"/>
    </source>
</evidence>
<dbReference type="KEGG" id="uth:DKZ56_00350"/>
<evidence type="ECO:0000313" key="9">
    <source>
        <dbReference type="Proteomes" id="UP000291151"/>
    </source>
</evidence>
<evidence type="ECO:0000259" key="7">
    <source>
        <dbReference type="Pfam" id="PF02384"/>
    </source>
</evidence>
<gene>
    <name evidence="8" type="ORF">DKZ56_00350</name>
</gene>
<accession>A0A4P6UPR4</accession>
<evidence type="ECO:0000256" key="2">
    <source>
        <dbReference type="ARBA" id="ARBA00022603"/>
    </source>
</evidence>
<evidence type="ECO:0000313" key="8">
    <source>
        <dbReference type="EMBL" id="QBK24497.1"/>
    </source>
</evidence>
<dbReference type="EC" id="2.1.1.72" evidence="1"/>
<evidence type="ECO:0000256" key="5">
    <source>
        <dbReference type="ARBA" id="ARBA00022747"/>
    </source>
</evidence>
<dbReference type="EMBL" id="CP036528">
    <property type="protein sequence ID" value="QBK24497.1"/>
    <property type="molecule type" value="Genomic_DNA"/>
</dbReference>
<keyword evidence="4" id="KW-0949">S-adenosyl-L-methionine</keyword>
<reference evidence="8 9" key="1">
    <citation type="submission" date="2019-02" db="EMBL/GenBank/DDBJ databases">
        <title>Ureibacillus thermophilus.</title>
        <authorList>
            <person name="Sunny J.S."/>
            <person name="Natarajan A."/>
            <person name="Saleena L.M."/>
        </authorList>
    </citation>
    <scope>NUCLEOTIDE SEQUENCE [LARGE SCALE GENOMIC DNA]</scope>
    <source>
        <strain evidence="8 9">LM102</strain>
    </source>
</reference>
<keyword evidence="5" id="KW-0680">Restriction system</keyword>
<dbReference type="Pfam" id="PF02384">
    <property type="entry name" value="N6_Mtase"/>
    <property type="match status" value="1"/>
</dbReference>
<evidence type="ECO:0000256" key="3">
    <source>
        <dbReference type="ARBA" id="ARBA00022679"/>
    </source>
</evidence>
<dbReference type="PRINTS" id="PR00507">
    <property type="entry name" value="N12N6MTFRASE"/>
</dbReference>
<keyword evidence="9" id="KW-1185">Reference proteome</keyword>
<keyword evidence="3" id="KW-0808">Transferase</keyword>
<dbReference type="RefSeq" id="WP_208650777.1">
    <property type="nucleotide sequence ID" value="NZ_CP036528.1"/>
</dbReference>
<name>A0A4P6UPR4_9BACL</name>
<dbReference type="GO" id="GO:0009307">
    <property type="term" value="P:DNA restriction-modification system"/>
    <property type="evidence" value="ECO:0007669"/>
    <property type="project" value="UniProtKB-KW"/>
</dbReference>
<dbReference type="SUPFAM" id="SSF53335">
    <property type="entry name" value="S-adenosyl-L-methionine-dependent methyltransferases"/>
    <property type="match status" value="1"/>
</dbReference>
<protein>
    <recommendedName>
        <fullName evidence="1">site-specific DNA-methyltransferase (adenine-specific)</fullName>
        <ecNumber evidence="1">2.1.1.72</ecNumber>
    </recommendedName>
</protein>
<evidence type="ECO:0000256" key="4">
    <source>
        <dbReference type="ARBA" id="ARBA00022691"/>
    </source>
</evidence>
<dbReference type="GO" id="GO:0032259">
    <property type="term" value="P:methylation"/>
    <property type="evidence" value="ECO:0007669"/>
    <property type="project" value="UniProtKB-KW"/>
</dbReference>
<proteinExistence type="predicted"/>